<dbReference type="Proteomes" id="UP001367676">
    <property type="component" value="Unassembled WGS sequence"/>
</dbReference>
<dbReference type="Pfam" id="PF05536">
    <property type="entry name" value="Neurochondrin"/>
    <property type="match status" value="1"/>
</dbReference>
<protein>
    <recommendedName>
        <fullName evidence="4">Neurochondrin-like protein</fullName>
    </recommendedName>
</protein>
<dbReference type="EMBL" id="JBBCAQ010000006">
    <property type="protein sequence ID" value="KAK7603649.1"/>
    <property type="molecule type" value="Genomic_DNA"/>
</dbReference>
<dbReference type="AlphaFoldDB" id="A0AAN9Y9X0"/>
<accession>A0AAN9Y9X0</accession>
<organism evidence="2 3">
    <name type="scientific">Parthenolecanium corni</name>
    <dbReference type="NCBI Taxonomy" id="536013"/>
    <lineage>
        <taxon>Eukaryota</taxon>
        <taxon>Metazoa</taxon>
        <taxon>Ecdysozoa</taxon>
        <taxon>Arthropoda</taxon>
        <taxon>Hexapoda</taxon>
        <taxon>Insecta</taxon>
        <taxon>Pterygota</taxon>
        <taxon>Neoptera</taxon>
        <taxon>Paraneoptera</taxon>
        <taxon>Hemiptera</taxon>
        <taxon>Sternorrhyncha</taxon>
        <taxon>Coccoidea</taxon>
        <taxon>Coccidae</taxon>
        <taxon>Parthenolecanium</taxon>
    </lineage>
</organism>
<dbReference type="GO" id="GO:0031175">
    <property type="term" value="P:neuron projection development"/>
    <property type="evidence" value="ECO:0007669"/>
    <property type="project" value="TreeGrafter"/>
</dbReference>
<evidence type="ECO:0000256" key="1">
    <source>
        <dbReference type="ARBA" id="ARBA00006927"/>
    </source>
</evidence>
<gene>
    <name evidence="2" type="ORF">V9T40_003648</name>
</gene>
<dbReference type="GO" id="GO:0030425">
    <property type="term" value="C:dendrite"/>
    <property type="evidence" value="ECO:0007669"/>
    <property type="project" value="TreeGrafter"/>
</dbReference>
<reference evidence="2 3" key="1">
    <citation type="submission" date="2024-03" db="EMBL/GenBank/DDBJ databases">
        <title>Adaptation during the transition from Ophiocordyceps entomopathogen to insect associate is accompanied by gene loss and intensified selection.</title>
        <authorList>
            <person name="Ward C.M."/>
            <person name="Onetto C.A."/>
            <person name="Borneman A.R."/>
        </authorList>
    </citation>
    <scope>NUCLEOTIDE SEQUENCE [LARGE SCALE GENOMIC DNA]</scope>
    <source>
        <strain evidence="2">AWRI1</strain>
        <tissue evidence="2">Single Adult Female</tissue>
    </source>
</reference>
<proteinExistence type="inferred from homology"/>
<dbReference type="PANTHER" id="PTHR13109">
    <property type="entry name" value="NEUROCHONDRIN"/>
    <property type="match status" value="1"/>
</dbReference>
<comment type="similarity">
    <text evidence="1">Belongs to the neurochondrin family.</text>
</comment>
<name>A0AAN9Y9X0_9HEMI</name>
<keyword evidence="3" id="KW-1185">Reference proteome</keyword>
<dbReference type="PANTHER" id="PTHR13109:SF7">
    <property type="entry name" value="NEUROCHONDRIN"/>
    <property type="match status" value="1"/>
</dbReference>
<dbReference type="InterPro" id="IPR008709">
    <property type="entry name" value="Neurochondrin"/>
</dbReference>
<dbReference type="GO" id="GO:0048168">
    <property type="term" value="P:regulation of neuronal synaptic plasticity"/>
    <property type="evidence" value="ECO:0007669"/>
    <property type="project" value="TreeGrafter"/>
</dbReference>
<evidence type="ECO:0008006" key="4">
    <source>
        <dbReference type="Google" id="ProtNLM"/>
    </source>
</evidence>
<evidence type="ECO:0000313" key="2">
    <source>
        <dbReference type="EMBL" id="KAK7603649.1"/>
    </source>
</evidence>
<evidence type="ECO:0000313" key="3">
    <source>
        <dbReference type="Proteomes" id="UP001367676"/>
    </source>
</evidence>
<comment type="caution">
    <text evidence="2">The sequence shown here is derived from an EMBL/GenBank/DDBJ whole genome shotgun (WGS) entry which is preliminary data.</text>
</comment>
<sequence>MANAIPDSVKKCLAVLKGAKSDTEKFAGLFMVTKLVKAKECNGHHKKLLFEAIGFPFLKRLLLSPDVPADCPPQIYKSVAMSILSTFCHEEEIVTHPQILDNISVFLDIVQHADTEDYEDDLIIINEAYECLQSIADFNAGQKALFESGAVLKMAAIYSQQSFQTDEALNVLVSLVGRFGAAAWADDIKAYNALVNVLSLDFETDHSERKFKLCEVLHALIFYGPKELIVDNVANESWPNSILKGLSDILMSKIGKKQRDPALKLASQMLSTLGPEWALQDSEKPRQFFLLLANLSAVEIRMQLEDRDLNHKMENADLIVACFTTLEICISFIALDTLDLEQKEKQQIYTALKGAFSAVITNLIEISKKHPTLDAPKKLLVYSMIRALAAWLAQETTAMREAVYSLLPYMLKIANESFYNFRTRYVSEKNKPSTFDVDSDPSSEIDLLRLLLPALCHLTVEDKARQILLKEHEEEVLFECLNFHWSIVHYKKPMVPKSERNKIKGPEPELPAKLLDQMKDSRTAMISLCNIFMNLTVLEAKMVEENLVFGSLTKFIFNNLPELKNIPDNLVLHGNMAVLGLLLLKQQSKRVKKDDFTICRYIQSTIRFLWDAYSVEESNDASSLVVSMAYKRNWMELMELWFLGMQTLSSILPVLPWISEFAVESGWVQGVLEMLKQVKVGSLPANTKCAYEDFMCHLVEANKDVIKLLKDNNAMNMCRNHRFTELGKRLCSK</sequence>